<dbReference type="InterPro" id="IPR003661">
    <property type="entry name" value="HisK_dim/P_dom"/>
</dbReference>
<dbReference type="InterPro" id="IPR050736">
    <property type="entry name" value="Sensor_HK_Regulatory"/>
</dbReference>
<dbReference type="InterPro" id="IPR036890">
    <property type="entry name" value="HATPase_C_sf"/>
</dbReference>
<dbReference type="PANTHER" id="PTHR43711">
    <property type="entry name" value="TWO-COMPONENT HISTIDINE KINASE"/>
    <property type="match status" value="1"/>
</dbReference>
<sequence length="540" mass="60993">MRFVRKRIFALVLAPISALVIMSYFVLDIVHIQDHRINQERSRFVKAVINQQPKHVGVAVQEYTLWNEAVEEIIEKKNMEFADDNIGSYMIETYDFITTLVLDPQNKKFMRFNSDHELPSKLSTIPDILKLANQLRNTAPKDYKVISDWINIDGKLYVLGVGAFTYQSSQEAQNKTRKASEKYVLVVLKHASERFWNDISKDYDLPSLSLNTPSGDGVQIPILSNSNTTTAILNIAGHPHIIQSIFERFGLAIFFIILTLVAITLFTIKKSLELKTAHDELLELNENMDQLVQQRTAELKQALSDTEKASNAKTAFLSSMSHELRTPLNGILGFAQLLDQNHNKSISEKEQNWLSQIIQAGNLLLSLVNDVLDMAHVESGKIPLSPETFKPIEVFKECYAICTPLANEKNIEIIGNPGSDCYVHVDRRRLKQVLLNLINNAIKYNREGGKVTIGCRNPDEETIQLFVQDTGYGISEEDREKVFEPFFRSQRIDEMVEGTGVGLPLVLRLAKAMGGEVSFESVVGEGTTFFIDFPICTPPK</sequence>
<evidence type="ECO:0000256" key="4">
    <source>
        <dbReference type="ARBA" id="ARBA00022679"/>
    </source>
</evidence>
<evidence type="ECO:0000259" key="9">
    <source>
        <dbReference type="PROSITE" id="PS50109"/>
    </source>
</evidence>
<evidence type="ECO:0000256" key="8">
    <source>
        <dbReference type="SAM" id="Phobius"/>
    </source>
</evidence>
<dbReference type="InterPro" id="IPR036097">
    <property type="entry name" value="HisK_dim/P_sf"/>
</dbReference>
<keyword evidence="11" id="KW-1185">Reference proteome</keyword>
<keyword evidence="8" id="KW-0812">Transmembrane</keyword>
<dbReference type="InterPro" id="IPR004358">
    <property type="entry name" value="Sig_transdc_His_kin-like_C"/>
</dbReference>
<dbReference type="PROSITE" id="PS50109">
    <property type="entry name" value="HIS_KIN"/>
    <property type="match status" value="1"/>
</dbReference>
<evidence type="ECO:0000256" key="6">
    <source>
        <dbReference type="ARBA" id="ARBA00023012"/>
    </source>
</evidence>
<dbReference type="CDD" id="cd00075">
    <property type="entry name" value="HATPase"/>
    <property type="match status" value="1"/>
</dbReference>
<evidence type="ECO:0000256" key="1">
    <source>
        <dbReference type="ARBA" id="ARBA00000085"/>
    </source>
</evidence>
<dbReference type="Pfam" id="PF00512">
    <property type="entry name" value="HisKA"/>
    <property type="match status" value="1"/>
</dbReference>
<keyword evidence="3" id="KW-0597">Phosphoprotein</keyword>
<dbReference type="AlphaFoldDB" id="A0A1C3RLW5"/>
<comment type="catalytic activity">
    <reaction evidence="1">
        <text>ATP + protein L-histidine = ADP + protein N-phospho-L-histidine.</text>
        <dbReference type="EC" id="2.7.13.3"/>
    </reaction>
</comment>
<dbReference type="InterPro" id="IPR005467">
    <property type="entry name" value="His_kinase_dom"/>
</dbReference>
<dbReference type="PANTHER" id="PTHR43711:SF31">
    <property type="entry name" value="HISTIDINE KINASE"/>
    <property type="match status" value="1"/>
</dbReference>
<feature type="transmembrane region" description="Helical" evidence="8">
    <location>
        <begin position="7"/>
        <end position="27"/>
    </location>
</feature>
<dbReference type="PRINTS" id="PR00344">
    <property type="entry name" value="BCTRLSENSOR"/>
</dbReference>
<dbReference type="CDD" id="cd00082">
    <property type="entry name" value="HisKA"/>
    <property type="match status" value="1"/>
</dbReference>
<keyword evidence="8" id="KW-0472">Membrane</keyword>
<organism evidence="10 11">
    <name type="scientific">Candidatus Terasakiella magnetica</name>
    <dbReference type="NCBI Taxonomy" id="1867952"/>
    <lineage>
        <taxon>Bacteria</taxon>
        <taxon>Pseudomonadati</taxon>
        <taxon>Pseudomonadota</taxon>
        <taxon>Alphaproteobacteria</taxon>
        <taxon>Rhodospirillales</taxon>
        <taxon>Terasakiellaceae</taxon>
        <taxon>Terasakiella</taxon>
    </lineage>
</organism>
<dbReference type="EMBL" id="FLYE01000048">
    <property type="protein sequence ID" value="SCA58281.1"/>
    <property type="molecule type" value="Genomic_DNA"/>
</dbReference>
<dbReference type="GO" id="GO:0000155">
    <property type="term" value="F:phosphorelay sensor kinase activity"/>
    <property type="evidence" value="ECO:0007669"/>
    <property type="project" value="InterPro"/>
</dbReference>
<evidence type="ECO:0000313" key="11">
    <source>
        <dbReference type="Proteomes" id="UP000231658"/>
    </source>
</evidence>
<dbReference type="Pfam" id="PF05228">
    <property type="entry name" value="CHASE4"/>
    <property type="match status" value="1"/>
</dbReference>
<dbReference type="Gene3D" id="3.30.565.10">
    <property type="entry name" value="Histidine kinase-like ATPase, C-terminal domain"/>
    <property type="match status" value="1"/>
</dbReference>
<evidence type="ECO:0000313" key="10">
    <source>
        <dbReference type="EMBL" id="SCA58281.1"/>
    </source>
</evidence>
<dbReference type="InterPro" id="IPR003594">
    <property type="entry name" value="HATPase_dom"/>
</dbReference>
<dbReference type="SUPFAM" id="SSF47384">
    <property type="entry name" value="Homodimeric domain of signal transducing histidine kinase"/>
    <property type="match status" value="1"/>
</dbReference>
<accession>A0A1C3RLW5</accession>
<dbReference type="SMART" id="SM00387">
    <property type="entry name" value="HATPase_c"/>
    <property type="match status" value="1"/>
</dbReference>
<keyword evidence="7" id="KW-0175">Coiled coil</keyword>
<evidence type="ECO:0000256" key="2">
    <source>
        <dbReference type="ARBA" id="ARBA00012438"/>
    </source>
</evidence>
<keyword evidence="8" id="KW-1133">Transmembrane helix</keyword>
<keyword evidence="5 10" id="KW-0418">Kinase</keyword>
<evidence type="ECO:0000256" key="7">
    <source>
        <dbReference type="SAM" id="Coils"/>
    </source>
</evidence>
<dbReference type="SUPFAM" id="SSF55874">
    <property type="entry name" value="ATPase domain of HSP90 chaperone/DNA topoisomerase II/histidine kinase"/>
    <property type="match status" value="1"/>
</dbReference>
<name>A0A1C3RLW5_9PROT</name>
<gene>
    <name evidence="10" type="ORF">MTBPR1_90128</name>
</gene>
<dbReference type="InterPro" id="IPR007892">
    <property type="entry name" value="CHASE4"/>
</dbReference>
<feature type="coiled-coil region" evidence="7">
    <location>
        <begin position="274"/>
        <end position="301"/>
    </location>
</feature>
<dbReference type="STRING" id="1867952.MTBPR1_90128"/>
<keyword evidence="6" id="KW-0902">Two-component regulatory system</keyword>
<protein>
    <recommendedName>
        <fullName evidence="2">histidine kinase</fullName>
        <ecNumber evidence="2">2.7.13.3</ecNumber>
    </recommendedName>
</protein>
<proteinExistence type="predicted"/>
<feature type="domain" description="Histidine kinase" evidence="9">
    <location>
        <begin position="319"/>
        <end position="537"/>
    </location>
</feature>
<dbReference type="FunFam" id="3.30.565.10:FF:000006">
    <property type="entry name" value="Sensor histidine kinase WalK"/>
    <property type="match status" value="1"/>
</dbReference>
<reference evidence="10 11" key="1">
    <citation type="submission" date="2016-07" db="EMBL/GenBank/DDBJ databases">
        <authorList>
            <person name="Lefevre C.T."/>
        </authorList>
    </citation>
    <scope>NUCLEOTIDE SEQUENCE [LARGE SCALE GENOMIC DNA]</scope>
    <source>
        <strain evidence="10">PR1</strain>
    </source>
</reference>
<dbReference type="SMART" id="SM00388">
    <property type="entry name" value="HisKA"/>
    <property type="match status" value="1"/>
</dbReference>
<dbReference type="Pfam" id="PF02518">
    <property type="entry name" value="HATPase_c"/>
    <property type="match status" value="1"/>
</dbReference>
<evidence type="ECO:0000256" key="5">
    <source>
        <dbReference type="ARBA" id="ARBA00022777"/>
    </source>
</evidence>
<dbReference type="Proteomes" id="UP000231658">
    <property type="component" value="Unassembled WGS sequence"/>
</dbReference>
<feature type="transmembrane region" description="Helical" evidence="8">
    <location>
        <begin position="249"/>
        <end position="268"/>
    </location>
</feature>
<dbReference type="Gene3D" id="1.10.287.130">
    <property type="match status" value="1"/>
</dbReference>
<dbReference type="OrthoDB" id="9813151at2"/>
<keyword evidence="4 10" id="KW-0808">Transferase</keyword>
<dbReference type="EC" id="2.7.13.3" evidence="2"/>
<evidence type="ECO:0000256" key="3">
    <source>
        <dbReference type="ARBA" id="ARBA00022553"/>
    </source>
</evidence>